<feature type="domain" description="ABC-2 type transporter transmembrane" evidence="6">
    <location>
        <begin position="165"/>
        <end position="369"/>
    </location>
</feature>
<dbReference type="GO" id="GO:0016020">
    <property type="term" value="C:membrane"/>
    <property type="evidence" value="ECO:0007669"/>
    <property type="project" value="UniProtKB-SubCell"/>
</dbReference>
<dbReference type="InterPro" id="IPR013525">
    <property type="entry name" value="ABC2_TM"/>
</dbReference>
<proteinExistence type="predicted"/>
<keyword evidence="3 5" id="KW-1133">Transmembrane helix</keyword>
<feature type="transmembrane region" description="Helical" evidence="5">
    <location>
        <begin position="260"/>
        <end position="282"/>
    </location>
</feature>
<accession>A0A2T2WLH5</accession>
<evidence type="ECO:0000256" key="3">
    <source>
        <dbReference type="ARBA" id="ARBA00022989"/>
    </source>
</evidence>
<keyword evidence="2 5" id="KW-0812">Transmembrane</keyword>
<protein>
    <recommendedName>
        <fullName evidence="6">ABC-2 type transporter transmembrane domain-containing protein</fullName>
    </recommendedName>
</protein>
<evidence type="ECO:0000256" key="2">
    <source>
        <dbReference type="ARBA" id="ARBA00022692"/>
    </source>
</evidence>
<organism evidence="7 8">
    <name type="scientific">Sulfobacillus benefaciens</name>
    <dbReference type="NCBI Taxonomy" id="453960"/>
    <lineage>
        <taxon>Bacteria</taxon>
        <taxon>Bacillati</taxon>
        <taxon>Bacillota</taxon>
        <taxon>Clostridia</taxon>
        <taxon>Eubacteriales</taxon>
        <taxon>Clostridiales Family XVII. Incertae Sedis</taxon>
        <taxon>Sulfobacillus</taxon>
    </lineage>
</organism>
<evidence type="ECO:0000256" key="4">
    <source>
        <dbReference type="ARBA" id="ARBA00023136"/>
    </source>
</evidence>
<comment type="subcellular location">
    <subcellularLocation>
        <location evidence="1">Membrane</location>
        <topology evidence="1">Multi-pass membrane protein</topology>
    </subcellularLocation>
</comment>
<feature type="transmembrane region" description="Helical" evidence="5">
    <location>
        <begin position="216"/>
        <end position="240"/>
    </location>
</feature>
<dbReference type="AlphaFoldDB" id="A0A2T2WLH5"/>
<feature type="transmembrane region" description="Helical" evidence="5">
    <location>
        <begin position="152"/>
        <end position="179"/>
    </location>
</feature>
<evidence type="ECO:0000256" key="1">
    <source>
        <dbReference type="ARBA" id="ARBA00004141"/>
    </source>
</evidence>
<reference evidence="7 8" key="1">
    <citation type="journal article" date="2014" name="BMC Genomics">
        <title>Comparison of environmental and isolate Sulfobacillus genomes reveals diverse carbon, sulfur, nitrogen, and hydrogen metabolisms.</title>
        <authorList>
            <person name="Justice N.B."/>
            <person name="Norman A."/>
            <person name="Brown C.T."/>
            <person name="Singh A."/>
            <person name="Thomas B.C."/>
            <person name="Banfield J.F."/>
        </authorList>
    </citation>
    <scope>NUCLEOTIDE SEQUENCE [LARGE SCALE GENOMIC DNA]</scope>
    <source>
        <strain evidence="7">AMDSBA1</strain>
    </source>
</reference>
<evidence type="ECO:0000313" key="7">
    <source>
        <dbReference type="EMBL" id="PSR23094.1"/>
    </source>
</evidence>
<dbReference type="Pfam" id="PF12698">
    <property type="entry name" value="ABC2_membrane_3"/>
    <property type="match status" value="1"/>
</dbReference>
<dbReference type="Proteomes" id="UP000242699">
    <property type="component" value="Unassembled WGS sequence"/>
</dbReference>
<evidence type="ECO:0000259" key="6">
    <source>
        <dbReference type="Pfam" id="PF12698"/>
    </source>
</evidence>
<dbReference type="GO" id="GO:0140359">
    <property type="term" value="F:ABC-type transporter activity"/>
    <property type="evidence" value="ECO:0007669"/>
    <property type="project" value="InterPro"/>
</dbReference>
<keyword evidence="4 5" id="KW-0472">Membrane</keyword>
<sequence length="391" mass="42653">MTAWRLLLWREAQQLWHRMAYWVITGIMAVGLSGLLAGLPLLRHAVPTRSWAVQAPSAAIPILHTVLNRMAAAHDFAIRWVPAARAALVIQTGTGSTWMHRIILDVRQWPAPPAAWITRALTPVAVTQRLKQHHVLLSAHTLLQPPVVHWHFAAALPAAPAASQVALTMGLVLVIFFLLSMYSQILGETVATEKASRLSELLSIRIAPSTLLWGKWAGVGVAAMTQVVIGLAVSGGVILLDPAAAAMVHAWHVSAASWSVWLAALWGFMLGFLFYGAIFLWIGAGARRPEDSRGTAGIALIIMAFAYSATFYALSHTTSVLTQWLSVLPPFFPLLIIVRQGYGSATGSEWLFGSTLTLLSGGGLLWLAARRYRRTLYAPARRSRHRRSSVL</sequence>
<comment type="caution">
    <text evidence="7">The sequence shown here is derived from an EMBL/GenBank/DDBJ whole genome shotgun (WGS) entry which is preliminary data.</text>
</comment>
<evidence type="ECO:0000313" key="8">
    <source>
        <dbReference type="Proteomes" id="UP000242699"/>
    </source>
</evidence>
<name>A0A2T2WLH5_9FIRM</name>
<gene>
    <name evidence="7" type="ORF">C7B43_20340</name>
</gene>
<feature type="transmembrane region" description="Helical" evidence="5">
    <location>
        <begin position="20"/>
        <end position="42"/>
    </location>
</feature>
<evidence type="ECO:0000256" key="5">
    <source>
        <dbReference type="SAM" id="Phobius"/>
    </source>
</evidence>
<feature type="transmembrane region" description="Helical" evidence="5">
    <location>
        <begin position="350"/>
        <end position="369"/>
    </location>
</feature>
<feature type="transmembrane region" description="Helical" evidence="5">
    <location>
        <begin position="294"/>
        <end position="314"/>
    </location>
</feature>
<dbReference type="EMBL" id="PXYT01000099">
    <property type="protein sequence ID" value="PSR23094.1"/>
    <property type="molecule type" value="Genomic_DNA"/>
</dbReference>